<sequence>MKQLKQEELEIVVGKWVSEDWANRYIRLNRGHYEDILPIVAQAAHDNVLRQVIEPANQRIEALQKLLVCYRMGIHPTEKLLTELDKTATAWKDLKAEAKGEKV</sequence>
<proteinExistence type="predicted"/>
<dbReference type="AlphaFoldDB" id="A0A0F9B9U1"/>
<comment type="caution">
    <text evidence="1">The sequence shown here is derived from an EMBL/GenBank/DDBJ whole genome shotgun (WGS) entry which is preliminary data.</text>
</comment>
<name>A0A0F9B9U1_9ZZZZ</name>
<protein>
    <submittedName>
        <fullName evidence="1">Uncharacterized protein</fullName>
    </submittedName>
</protein>
<reference evidence="1" key="1">
    <citation type="journal article" date="2015" name="Nature">
        <title>Complex archaea that bridge the gap between prokaryotes and eukaryotes.</title>
        <authorList>
            <person name="Spang A."/>
            <person name="Saw J.H."/>
            <person name="Jorgensen S.L."/>
            <person name="Zaremba-Niedzwiedzka K."/>
            <person name="Martijn J."/>
            <person name="Lind A.E."/>
            <person name="van Eijk R."/>
            <person name="Schleper C."/>
            <person name="Guy L."/>
            <person name="Ettema T.J."/>
        </authorList>
    </citation>
    <scope>NUCLEOTIDE SEQUENCE</scope>
</reference>
<accession>A0A0F9B9U1</accession>
<evidence type="ECO:0000313" key="1">
    <source>
        <dbReference type="EMBL" id="KKK81226.1"/>
    </source>
</evidence>
<organism evidence="1">
    <name type="scientific">marine sediment metagenome</name>
    <dbReference type="NCBI Taxonomy" id="412755"/>
    <lineage>
        <taxon>unclassified sequences</taxon>
        <taxon>metagenomes</taxon>
        <taxon>ecological metagenomes</taxon>
    </lineage>
</organism>
<dbReference type="EMBL" id="LAZR01053218">
    <property type="protein sequence ID" value="KKK81226.1"/>
    <property type="molecule type" value="Genomic_DNA"/>
</dbReference>
<gene>
    <name evidence="1" type="ORF">LCGC14_2815610</name>
</gene>